<sequence length="62" mass="6960">MDFPGHRIWRAHRSDGRPGDWVATLHDPSQGVDPTVIASDADRLRELLVIERGRAIDSRDGL</sequence>
<dbReference type="Proteomes" id="UP000261811">
    <property type="component" value="Unassembled WGS sequence"/>
</dbReference>
<evidence type="ECO:0000313" key="2">
    <source>
        <dbReference type="Proteomes" id="UP000261811"/>
    </source>
</evidence>
<keyword evidence="2" id="KW-1185">Reference proteome</keyword>
<proteinExistence type="predicted"/>
<name>A0A372JA16_9ACTN</name>
<dbReference type="EMBL" id="QURH01001030">
    <property type="protein sequence ID" value="RFU36830.1"/>
    <property type="molecule type" value="Genomic_DNA"/>
</dbReference>
<accession>A0A372JA16</accession>
<gene>
    <name evidence="1" type="ORF">DZF91_36075</name>
</gene>
<organism evidence="1 2">
    <name type="scientific">Actinomadura logoneensis</name>
    <dbReference type="NCBI Taxonomy" id="2293572"/>
    <lineage>
        <taxon>Bacteria</taxon>
        <taxon>Bacillati</taxon>
        <taxon>Actinomycetota</taxon>
        <taxon>Actinomycetes</taxon>
        <taxon>Streptosporangiales</taxon>
        <taxon>Thermomonosporaceae</taxon>
        <taxon>Actinomadura</taxon>
    </lineage>
</organism>
<protein>
    <submittedName>
        <fullName evidence="1">Uncharacterized protein</fullName>
    </submittedName>
</protein>
<dbReference type="AlphaFoldDB" id="A0A372JA16"/>
<reference evidence="1 2" key="1">
    <citation type="submission" date="2018-08" db="EMBL/GenBank/DDBJ databases">
        <title>Actinomadura jelena sp. nov., a novel Actinomycete isolated from soil in Chad.</title>
        <authorList>
            <person name="Shi L."/>
        </authorList>
    </citation>
    <scope>NUCLEOTIDE SEQUENCE [LARGE SCALE GENOMIC DNA]</scope>
    <source>
        <strain evidence="1 2">NEAU-G17</strain>
    </source>
</reference>
<evidence type="ECO:0000313" key="1">
    <source>
        <dbReference type="EMBL" id="RFU36830.1"/>
    </source>
</evidence>
<comment type="caution">
    <text evidence="1">The sequence shown here is derived from an EMBL/GenBank/DDBJ whole genome shotgun (WGS) entry which is preliminary data.</text>
</comment>